<dbReference type="RefSeq" id="WP_137332844.1">
    <property type="nucleotide sequence ID" value="NZ_CP040077.1"/>
</dbReference>
<evidence type="ECO:0000256" key="4">
    <source>
        <dbReference type="ARBA" id="ARBA00023163"/>
    </source>
</evidence>
<dbReference type="InterPro" id="IPR036388">
    <property type="entry name" value="WH-like_DNA-bd_sf"/>
</dbReference>
<dbReference type="GO" id="GO:0005829">
    <property type="term" value="C:cytosol"/>
    <property type="evidence" value="ECO:0007669"/>
    <property type="project" value="TreeGrafter"/>
</dbReference>
<comment type="similarity">
    <text evidence="1">Belongs to the LysR transcriptional regulatory family.</text>
</comment>
<dbReference type="PANTHER" id="PTHR30419:SF14">
    <property type="entry name" value="LYSR FAMILY TRANSCRIPTIONAL REGULATOR"/>
    <property type="match status" value="1"/>
</dbReference>
<evidence type="ECO:0000259" key="5">
    <source>
        <dbReference type="PROSITE" id="PS50931"/>
    </source>
</evidence>
<dbReference type="SUPFAM" id="SSF53850">
    <property type="entry name" value="Periplasmic binding protein-like II"/>
    <property type="match status" value="1"/>
</dbReference>
<dbReference type="GO" id="GO:0003700">
    <property type="term" value="F:DNA-binding transcription factor activity"/>
    <property type="evidence" value="ECO:0007669"/>
    <property type="project" value="InterPro"/>
</dbReference>
<protein>
    <submittedName>
        <fullName evidence="6">LysR family transcriptional regulator</fullName>
    </submittedName>
</protein>
<dbReference type="FunFam" id="1.10.10.10:FF:000001">
    <property type="entry name" value="LysR family transcriptional regulator"/>
    <property type="match status" value="1"/>
</dbReference>
<dbReference type="EMBL" id="CP040077">
    <property type="protein sequence ID" value="QCP50021.1"/>
    <property type="molecule type" value="Genomic_DNA"/>
</dbReference>
<evidence type="ECO:0000256" key="3">
    <source>
        <dbReference type="ARBA" id="ARBA00023125"/>
    </source>
</evidence>
<dbReference type="Proteomes" id="UP000298656">
    <property type="component" value="Chromosome 1"/>
</dbReference>
<dbReference type="InterPro" id="IPR000847">
    <property type="entry name" value="LysR_HTH_N"/>
</dbReference>
<evidence type="ECO:0000313" key="7">
    <source>
        <dbReference type="Proteomes" id="UP000298656"/>
    </source>
</evidence>
<organism evidence="6 7">
    <name type="scientific">Trinickia violacea</name>
    <dbReference type="NCBI Taxonomy" id="2571746"/>
    <lineage>
        <taxon>Bacteria</taxon>
        <taxon>Pseudomonadati</taxon>
        <taxon>Pseudomonadota</taxon>
        <taxon>Betaproteobacteria</taxon>
        <taxon>Burkholderiales</taxon>
        <taxon>Burkholderiaceae</taxon>
        <taxon>Trinickia</taxon>
    </lineage>
</organism>
<evidence type="ECO:0000256" key="2">
    <source>
        <dbReference type="ARBA" id="ARBA00023015"/>
    </source>
</evidence>
<dbReference type="Gene3D" id="1.10.10.10">
    <property type="entry name" value="Winged helix-like DNA-binding domain superfamily/Winged helix DNA-binding domain"/>
    <property type="match status" value="2"/>
</dbReference>
<dbReference type="PANTHER" id="PTHR30419">
    <property type="entry name" value="HTH-TYPE TRANSCRIPTIONAL REGULATOR YBHD"/>
    <property type="match status" value="1"/>
</dbReference>
<name>A0A4P8IPI9_9BURK</name>
<dbReference type="GO" id="GO:0003677">
    <property type="term" value="F:DNA binding"/>
    <property type="evidence" value="ECO:0007669"/>
    <property type="project" value="UniProtKB-KW"/>
</dbReference>
<dbReference type="InterPro" id="IPR050950">
    <property type="entry name" value="HTH-type_LysR_regulators"/>
</dbReference>
<dbReference type="InterPro" id="IPR005119">
    <property type="entry name" value="LysR_subst-bd"/>
</dbReference>
<dbReference type="AlphaFoldDB" id="A0A4P8IPI9"/>
<dbReference type="Pfam" id="PF03466">
    <property type="entry name" value="LysR_substrate"/>
    <property type="match status" value="1"/>
</dbReference>
<keyword evidence="3" id="KW-0238">DNA-binding</keyword>
<dbReference type="PRINTS" id="PR00039">
    <property type="entry name" value="HTHLYSR"/>
</dbReference>
<dbReference type="Gene3D" id="3.40.190.290">
    <property type="match status" value="1"/>
</dbReference>
<sequence>MNRGELLNLACLRAVSLVAQTGSVSRAATALFRAQSAVTRAVQEIETALAEPLFDRKPSGMLPTPVGKAVLKRSERVLGELEELARWCEARESRRRSATEGSVPAYLLNARRLELFSALARHRHMPSAARALGITQPAVSSAIRILESGAGLTLFERNPRGLLLTSDGETFLLHVRRALNELRHVSDDVAALRGSIQGRVTVGALPLGRTLILPEAIAKVIAQYPGVRVVTDESAYETLVAGLRAGDVDFILGALRPNDAVSGLENEKLMSEDLVVLARRDHPLAGENGLTIKDLADAQWILPRNQSPARGLFETLFKRARIKPPLPAVETADLAVIRGLLLRTDMIAALSAQQLHYERQSGQLVALDVPTRNTSRDIGLTLRAAGTPSPAARALIDAIRIVAGDVDREARAAARHRPRRSP</sequence>
<accession>A0A4P8IPI9</accession>
<reference evidence="6 7" key="1">
    <citation type="submission" date="2019-05" db="EMBL/GenBank/DDBJ databases">
        <title>Burkholderia sp. DHOD12, isolated from subtropical forest soil.</title>
        <authorList>
            <person name="Gao Z.-H."/>
            <person name="Qiu L.-H."/>
        </authorList>
    </citation>
    <scope>NUCLEOTIDE SEQUENCE [LARGE SCALE GENOMIC DNA]</scope>
    <source>
        <strain evidence="6 7">DHOD12</strain>
    </source>
</reference>
<dbReference type="OrthoDB" id="8981337at2"/>
<dbReference type="InterPro" id="IPR036390">
    <property type="entry name" value="WH_DNA-bd_sf"/>
</dbReference>
<dbReference type="KEGG" id="tvl:FAZ95_13020"/>
<keyword evidence="2" id="KW-0805">Transcription regulation</keyword>
<keyword evidence="7" id="KW-1185">Reference proteome</keyword>
<evidence type="ECO:0000256" key="1">
    <source>
        <dbReference type="ARBA" id="ARBA00009437"/>
    </source>
</evidence>
<feature type="domain" description="HTH lysR-type" evidence="5">
    <location>
        <begin position="108"/>
        <end position="165"/>
    </location>
</feature>
<dbReference type="Pfam" id="PF00126">
    <property type="entry name" value="HTH_1"/>
    <property type="match status" value="2"/>
</dbReference>
<keyword evidence="4" id="KW-0804">Transcription</keyword>
<dbReference type="SUPFAM" id="SSF46785">
    <property type="entry name" value="Winged helix' DNA-binding domain"/>
    <property type="match status" value="2"/>
</dbReference>
<gene>
    <name evidence="6" type="ORF">FAZ95_13020</name>
</gene>
<feature type="domain" description="HTH lysR-type" evidence="5">
    <location>
        <begin position="7"/>
        <end position="64"/>
    </location>
</feature>
<evidence type="ECO:0000313" key="6">
    <source>
        <dbReference type="EMBL" id="QCP50021.1"/>
    </source>
</evidence>
<dbReference type="PROSITE" id="PS50931">
    <property type="entry name" value="HTH_LYSR"/>
    <property type="match status" value="2"/>
</dbReference>
<proteinExistence type="inferred from homology"/>